<comment type="caution">
    <text evidence="3">The sequence shown here is derived from an EMBL/GenBank/DDBJ whole genome shotgun (WGS) entry which is preliminary data.</text>
</comment>
<evidence type="ECO:0000256" key="1">
    <source>
        <dbReference type="SAM" id="Coils"/>
    </source>
</evidence>
<feature type="region of interest" description="Disordered" evidence="2">
    <location>
        <begin position="194"/>
        <end position="235"/>
    </location>
</feature>
<feature type="non-terminal residue" evidence="3">
    <location>
        <position position="594"/>
    </location>
</feature>
<name>A0A9N9I760_9GLOM</name>
<dbReference type="EMBL" id="CAJVPZ010025381">
    <property type="protein sequence ID" value="CAG8722244.1"/>
    <property type="molecule type" value="Genomic_DNA"/>
</dbReference>
<keyword evidence="4" id="KW-1185">Reference proteome</keyword>
<dbReference type="Gene3D" id="3.80.10.10">
    <property type="entry name" value="Ribonuclease Inhibitor"/>
    <property type="match status" value="1"/>
</dbReference>
<reference evidence="3" key="1">
    <citation type="submission" date="2021-06" db="EMBL/GenBank/DDBJ databases">
        <authorList>
            <person name="Kallberg Y."/>
            <person name="Tangrot J."/>
            <person name="Rosling A."/>
        </authorList>
    </citation>
    <scope>NUCLEOTIDE SEQUENCE</scope>
    <source>
        <strain evidence="3">IN212</strain>
    </source>
</reference>
<evidence type="ECO:0000313" key="4">
    <source>
        <dbReference type="Proteomes" id="UP000789396"/>
    </source>
</evidence>
<keyword evidence="1" id="KW-0175">Coiled coil</keyword>
<dbReference type="Proteomes" id="UP000789396">
    <property type="component" value="Unassembled WGS sequence"/>
</dbReference>
<feature type="coiled-coil region" evidence="1">
    <location>
        <begin position="417"/>
        <end position="543"/>
    </location>
</feature>
<accession>A0A9N9I760</accession>
<dbReference type="AlphaFoldDB" id="A0A9N9I760"/>
<sequence>KLARKSKKKEALKLSFGRRKKKILTHDFQEFLITSLLTFCHQAEFSKIPLEKEQVPKENGTCDKSVFSHFQTKSVLRFTFTPENAELAHRFFNSLDDYEEEYDVTEAQEFFIPQITDPIRSRNSYLNRCQRIATQQRFIKIDAVKLDKGVICCSCSEKLKNPQKKLICSRCGRGIRPGYEEQCDNCDDGVFHLQKFPPPEPNPDEPNPPEKNFSPPVVAEPAKRQTPPRDAQGRFIKKKKNYPKEKRGEVMKIGTVVKGSYNYIYYLRLTIKEGHLDLRDFVNLRGLYLASGKITSIDLSKCINLENIQLADNLITDNLNIFSHLTKLKRLDLGLEGVSMVSSPKNHYDYKNSFPSSSLKSLEKCKELEFLCIANLPNIKGGLEFLPAEKLTFFGCVGTEFEEQVKPFNYNVKNWQLAQKGKKYQELENQLETLKKEISKLEKKIEKYETAAVEAIKRVESSSNRLLVSSEGLELGELKARHKELQDEYKKALEKKQLTEIAQEYQTKNEELEQEKQTAQTQFQEQQNRITELEAENASLGALKLPDFRAAFTKKQDAKSILTEIAAGMKEVREEDKKATLIEQLIKQKKRKEK</sequence>
<evidence type="ECO:0000256" key="2">
    <source>
        <dbReference type="SAM" id="MobiDB-lite"/>
    </source>
</evidence>
<feature type="compositionally biased region" description="Pro residues" evidence="2">
    <location>
        <begin position="196"/>
        <end position="206"/>
    </location>
</feature>
<proteinExistence type="predicted"/>
<dbReference type="InterPro" id="IPR032675">
    <property type="entry name" value="LRR_dom_sf"/>
</dbReference>
<dbReference type="OrthoDB" id="2397279at2759"/>
<evidence type="ECO:0000313" key="3">
    <source>
        <dbReference type="EMBL" id="CAG8722244.1"/>
    </source>
</evidence>
<gene>
    <name evidence="3" type="ORF">RFULGI_LOCUS11539</name>
</gene>
<dbReference type="SUPFAM" id="SSF52058">
    <property type="entry name" value="L domain-like"/>
    <property type="match status" value="1"/>
</dbReference>
<organism evidence="3 4">
    <name type="scientific">Racocetra fulgida</name>
    <dbReference type="NCBI Taxonomy" id="60492"/>
    <lineage>
        <taxon>Eukaryota</taxon>
        <taxon>Fungi</taxon>
        <taxon>Fungi incertae sedis</taxon>
        <taxon>Mucoromycota</taxon>
        <taxon>Glomeromycotina</taxon>
        <taxon>Glomeromycetes</taxon>
        <taxon>Diversisporales</taxon>
        <taxon>Gigasporaceae</taxon>
        <taxon>Racocetra</taxon>
    </lineage>
</organism>
<protein>
    <submittedName>
        <fullName evidence="3">1869_t:CDS:1</fullName>
    </submittedName>
</protein>